<feature type="compositionally biased region" description="Low complexity" evidence="6">
    <location>
        <begin position="154"/>
        <end position="172"/>
    </location>
</feature>
<dbReference type="GO" id="GO:0061631">
    <property type="term" value="F:ubiquitin conjugating enzyme activity"/>
    <property type="evidence" value="ECO:0007669"/>
    <property type="project" value="UniProtKB-EC"/>
</dbReference>
<evidence type="ECO:0000256" key="4">
    <source>
        <dbReference type="ARBA" id="ARBA00022786"/>
    </source>
</evidence>
<organism evidence="8 9">
    <name type="scientific">Capsaspora owczarzaki (strain ATCC 30864)</name>
    <dbReference type="NCBI Taxonomy" id="595528"/>
    <lineage>
        <taxon>Eukaryota</taxon>
        <taxon>Filasterea</taxon>
        <taxon>Capsaspora</taxon>
    </lineage>
</organism>
<dbReference type="eggNOG" id="KOG0417">
    <property type="taxonomic scope" value="Eukaryota"/>
</dbReference>
<dbReference type="InParanoid" id="A0A0D2WI44"/>
<dbReference type="AlphaFoldDB" id="A0A0D2WI44"/>
<name>A0A0D2WI44_CAPO3</name>
<proteinExistence type="predicted"/>
<dbReference type="InterPro" id="IPR050113">
    <property type="entry name" value="Ub_conjugating_enzyme"/>
</dbReference>
<dbReference type="SUPFAM" id="SSF54495">
    <property type="entry name" value="UBC-like"/>
    <property type="match status" value="1"/>
</dbReference>
<keyword evidence="4" id="KW-0833">Ubl conjugation pathway</keyword>
<protein>
    <recommendedName>
        <fullName evidence="1">E2 ubiquitin-conjugating enzyme</fullName>
        <ecNumber evidence="1">2.3.2.23</ecNumber>
    </recommendedName>
</protein>
<keyword evidence="9" id="KW-1185">Reference proteome</keyword>
<sequence length="172" mass="18721">MQRTVRLNKELPLLASQPPPGISCWQKNPDRIDLLEANITGPEGTPYASGVFKLELEIPDRYPFEVPQTRFVTPVHHPNIDSAGRICLDLLKPYPKGSWRACHNIAMLLSSVQMLLAEPNPDDALVAEIAHQFQFNRAAFDATAKAMTLKHARSSAVSSSSSSSSSSSAAAP</sequence>
<dbReference type="GO" id="GO:0005524">
    <property type="term" value="F:ATP binding"/>
    <property type="evidence" value="ECO:0007669"/>
    <property type="project" value="UniProtKB-KW"/>
</dbReference>
<dbReference type="CDD" id="cd23805">
    <property type="entry name" value="UBCc_UBE2T"/>
    <property type="match status" value="1"/>
</dbReference>
<evidence type="ECO:0000256" key="1">
    <source>
        <dbReference type="ARBA" id="ARBA00012486"/>
    </source>
</evidence>
<keyword evidence="2" id="KW-0808">Transferase</keyword>
<evidence type="ECO:0000256" key="6">
    <source>
        <dbReference type="SAM" id="MobiDB-lite"/>
    </source>
</evidence>
<dbReference type="PANTHER" id="PTHR24067">
    <property type="entry name" value="UBIQUITIN-CONJUGATING ENZYME E2"/>
    <property type="match status" value="1"/>
</dbReference>
<dbReference type="InterPro" id="IPR000608">
    <property type="entry name" value="UBC"/>
</dbReference>
<evidence type="ECO:0000256" key="3">
    <source>
        <dbReference type="ARBA" id="ARBA00022741"/>
    </source>
</evidence>
<dbReference type="OrthoDB" id="9978460at2759"/>
<dbReference type="RefSeq" id="XP_004365065.1">
    <property type="nucleotide sequence ID" value="XM_004365008.2"/>
</dbReference>
<evidence type="ECO:0000259" key="7">
    <source>
        <dbReference type="PROSITE" id="PS50127"/>
    </source>
</evidence>
<keyword evidence="3" id="KW-0547">Nucleotide-binding</keyword>
<dbReference type="EMBL" id="KE346360">
    <property type="protein sequence ID" value="KJE88553.1"/>
    <property type="molecule type" value="Genomic_DNA"/>
</dbReference>
<dbReference type="SMART" id="SM00212">
    <property type="entry name" value="UBCc"/>
    <property type="match status" value="1"/>
</dbReference>
<gene>
    <name evidence="8" type="ORF">CAOG_000194</name>
</gene>
<reference evidence="9" key="1">
    <citation type="submission" date="2011-02" db="EMBL/GenBank/DDBJ databases">
        <title>The Genome Sequence of Capsaspora owczarzaki ATCC 30864.</title>
        <authorList>
            <person name="Russ C."/>
            <person name="Cuomo C."/>
            <person name="Burger G."/>
            <person name="Gray M.W."/>
            <person name="Holland P.W.H."/>
            <person name="King N."/>
            <person name="Lang F.B.F."/>
            <person name="Roger A.J."/>
            <person name="Ruiz-Trillo I."/>
            <person name="Young S.K."/>
            <person name="Zeng Q."/>
            <person name="Gargeya S."/>
            <person name="Alvarado L."/>
            <person name="Berlin A."/>
            <person name="Chapman S.B."/>
            <person name="Chen Z."/>
            <person name="Freedman E."/>
            <person name="Gellesch M."/>
            <person name="Goldberg J."/>
            <person name="Griggs A."/>
            <person name="Gujja S."/>
            <person name="Heilman E."/>
            <person name="Heiman D."/>
            <person name="Howarth C."/>
            <person name="Mehta T."/>
            <person name="Neiman D."/>
            <person name="Pearson M."/>
            <person name="Roberts A."/>
            <person name="Saif S."/>
            <person name="Shea T."/>
            <person name="Shenoy N."/>
            <person name="Sisk P."/>
            <person name="Stolte C."/>
            <person name="Sykes S."/>
            <person name="White J."/>
            <person name="Yandava C."/>
            <person name="Haas B."/>
            <person name="Nusbaum C."/>
            <person name="Birren B."/>
        </authorList>
    </citation>
    <scope>NUCLEOTIDE SEQUENCE</scope>
    <source>
        <strain evidence="9">ATCC 30864</strain>
    </source>
</reference>
<dbReference type="PROSITE" id="PS50127">
    <property type="entry name" value="UBC_2"/>
    <property type="match status" value="1"/>
</dbReference>
<dbReference type="OMA" id="GVEKKFC"/>
<evidence type="ECO:0000313" key="8">
    <source>
        <dbReference type="EMBL" id="KJE88553.1"/>
    </source>
</evidence>
<dbReference type="Proteomes" id="UP000008743">
    <property type="component" value="Unassembled WGS sequence"/>
</dbReference>
<dbReference type="Pfam" id="PF00179">
    <property type="entry name" value="UQ_con"/>
    <property type="match status" value="1"/>
</dbReference>
<feature type="domain" description="UBC core" evidence="7">
    <location>
        <begin position="2"/>
        <end position="153"/>
    </location>
</feature>
<accession>A0A0D2WI44</accession>
<evidence type="ECO:0000313" key="9">
    <source>
        <dbReference type="Proteomes" id="UP000008743"/>
    </source>
</evidence>
<dbReference type="STRING" id="595528.A0A0D2WI44"/>
<dbReference type="PhylomeDB" id="A0A0D2WI44"/>
<feature type="region of interest" description="Disordered" evidence="6">
    <location>
        <begin position="153"/>
        <end position="172"/>
    </location>
</feature>
<dbReference type="InterPro" id="IPR016135">
    <property type="entry name" value="UBQ-conjugating_enzyme/RWD"/>
</dbReference>
<dbReference type="Gene3D" id="3.10.110.10">
    <property type="entry name" value="Ubiquitin Conjugating Enzyme"/>
    <property type="match status" value="1"/>
</dbReference>
<evidence type="ECO:0000256" key="5">
    <source>
        <dbReference type="ARBA" id="ARBA00022840"/>
    </source>
</evidence>
<dbReference type="EC" id="2.3.2.23" evidence="1"/>
<dbReference type="FunFam" id="3.10.110.10:FF:000041">
    <property type="entry name" value="Ubiquitin-conjugating enzyme E2 T"/>
    <property type="match status" value="1"/>
</dbReference>
<keyword evidence="5" id="KW-0067">ATP-binding</keyword>
<evidence type="ECO:0000256" key="2">
    <source>
        <dbReference type="ARBA" id="ARBA00022679"/>
    </source>
</evidence>